<dbReference type="InterPro" id="IPR005790">
    <property type="entry name" value="DNA_polIII_delta"/>
</dbReference>
<sequence length="323" mass="34526">MKSTKHKAPVVAKAVAGRQNPKAQTPTQRVIYFYGEDTWAARQAIAEMASAGAAQLRFLDREDLEQDGLNGAGGASLFGRVLTVVRDPSHLPSRLQEAVIAAFAGLAVEAVLWDRGAPQRRSLVFRTFRQSARVFSIPDERALAAWTEAAARERGVTLTAAQAAALAAAVGGDRWRIGNILDMAAARGSFTVEAGADSGDDIFAVMQALAAGKQTAALDGIRSLLAAGHSEFYLLSMLAYQFRTLFIIRSGLDARLQHFALVRDGKLKAYTVQQNMAVARSRSAAFWHEALTRVLATDTAIRSGTLEARTAVLMLAGSLLAAG</sequence>
<keyword evidence="3" id="KW-0548">Nucleotidyltransferase</keyword>
<evidence type="ECO:0000313" key="10">
    <source>
        <dbReference type="EMBL" id="PIT97787.1"/>
    </source>
</evidence>
<accession>A0A2M6WYF7</accession>
<feature type="region of interest" description="Disordered" evidence="8">
    <location>
        <begin position="1"/>
        <end position="22"/>
    </location>
</feature>
<dbReference type="GO" id="GO:0003887">
    <property type="term" value="F:DNA-directed DNA polymerase activity"/>
    <property type="evidence" value="ECO:0007669"/>
    <property type="project" value="UniProtKB-KW"/>
</dbReference>
<comment type="caution">
    <text evidence="10">The sequence shown here is derived from an EMBL/GenBank/DDBJ whole genome shotgun (WGS) entry which is preliminary data.</text>
</comment>
<dbReference type="Gene3D" id="1.20.272.10">
    <property type="match status" value="1"/>
</dbReference>
<dbReference type="InterPro" id="IPR008921">
    <property type="entry name" value="DNA_pol3_clamp-load_cplx_C"/>
</dbReference>
<dbReference type="EC" id="2.7.7.7" evidence="1"/>
<keyword evidence="4" id="KW-0235">DNA replication</keyword>
<evidence type="ECO:0000313" key="11">
    <source>
        <dbReference type="Proteomes" id="UP000230731"/>
    </source>
</evidence>
<organism evidence="10 11">
    <name type="scientific">Candidatus Andersenbacteria bacterium CG10_big_fil_rev_8_21_14_0_10_54_11</name>
    <dbReference type="NCBI Taxonomy" id="1974485"/>
    <lineage>
        <taxon>Bacteria</taxon>
        <taxon>Candidatus Anderseniibacteriota</taxon>
    </lineage>
</organism>
<dbReference type="Proteomes" id="UP000230731">
    <property type="component" value="Unassembled WGS sequence"/>
</dbReference>
<dbReference type="EMBL" id="PEZP01000044">
    <property type="protein sequence ID" value="PIT97787.1"/>
    <property type="molecule type" value="Genomic_DNA"/>
</dbReference>
<evidence type="ECO:0000256" key="7">
    <source>
        <dbReference type="ARBA" id="ARBA00049244"/>
    </source>
</evidence>
<dbReference type="GO" id="GO:0003677">
    <property type="term" value="F:DNA binding"/>
    <property type="evidence" value="ECO:0007669"/>
    <property type="project" value="InterPro"/>
</dbReference>
<keyword evidence="5" id="KW-0239">DNA-directed DNA polymerase</keyword>
<protein>
    <recommendedName>
        <fullName evidence="1">DNA-directed DNA polymerase</fullName>
        <ecNumber evidence="1">2.7.7.7</ecNumber>
    </recommendedName>
</protein>
<evidence type="ECO:0000256" key="6">
    <source>
        <dbReference type="ARBA" id="ARBA00034754"/>
    </source>
</evidence>
<evidence type="ECO:0000256" key="3">
    <source>
        <dbReference type="ARBA" id="ARBA00022695"/>
    </source>
</evidence>
<evidence type="ECO:0000259" key="9">
    <source>
        <dbReference type="Pfam" id="PF21694"/>
    </source>
</evidence>
<keyword evidence="2" id="KW-0808">Transferase</keyword>
<gene>
    <name evidence="10" type="ORF">COT71_04165</name>
</gene>
<dbReference type="GO" id="GO:0006261">
    <property type="term" value="P:DNA-templated DNA replication"/>
    <property type="evidence" value="ECO:0007669"/>
    <property type="project" value="TreeGrafter"/>
</dbReference>
<dbReference type="AlphaFoldDB" id="A0A2M6WYF7"/>
<dbReference type="PANTHER" id="PTHR34388">
    <property type="entry name" value="DNA POLYMERASE III SUBUNIT DELTA"/>
    <property type="match status" value="1"/>
</dbReference>
<evidence type="ECO:0000256" key="1">
    <source>
        <dbReference type="ARBA" id="ARBA00012417"/>
    </source>
</evidence>
<name>A0A2M6WYF7_9BACT</name>
<dbReference type="InterPro" id="IPR048466">
    <property type="entry name" value="DNA_pol3_delta-like_C"/>
</dbReference>
<dbReference type="PANTHER" id="PTHR34388:SF1">
    <property type="entry name" value="DNA POLYMERASE III SUBUNIT DELTA"/>
    <property type="match status" value="1"/>
</dbReference>
<feature type="domain" description="DNA polymerase III delta subunit-like C-terminal" evidence="9">
    <location>
        <begin position="200"/>
        <end position="314"/>
    </location>
</feature>
<evidence type="ECO:0000256" key="5">
    <source>
        <dbReference type="ARBA" id="ARBA00022932"/>
    </source>
</evidence>
<reference evidence="11" key="1">
    <citation type="submission" date="2017-09" db="EMBL/GenBank/DDBJ databases">
        <title>Depth-based differentiation of microbial function through sediment-hosted aquifers and enrichment of novel symbionts in the deep terrestrial subsurface.</title>
        <authorList>
            <person name="Probst A.J."/>
            <person name="Ladd B."/>
            <person name="Jarett J.K."/>
            <person name="Geller-Mcgrath D.E."/>
            <person name="Sieber C.M.K."/>
            <person name="Emerson J.B."/>
            <person name="Anantharaman K."/>
            <person name="Thomas B.C."/>
            <person name="Malmstrom R."/>
            <person name="Stieglmeier M."/>
            <person name="Klingl A."/>
            <person name="Woyke T."/>
            <person name="Ryan C.M."/>
            <person name="Banfield J.F."/>
        </authorList>
    </citation>
    <scope>NUCLEOTIDE SEQUENCE [LARGE SCALE GENOMIC DNA]</scope>
</reference>
<dbReference type="GO" id="GO:0009360">
    <property type="term" value="C:DNA polymerase III complex"/>
    <property type="evidence" value="ECO:0007669"/>
    <property type="project" value="TreeGrafter"/>
</dbReference>
<evidence type="ECO:0000256" key="8">
    <source>
        <dbReference type="SAM" id="MobiDB-lite"/>
    </source>
</evidence>
<dbReference type="Pfam" id="PF21694">
    <property type="entry name" value="DNA_pol3_delta_C"/>
    <property type="match status" value="1"/>
</dbReference>
<proteinExistence type="inferred from homology"/>
<evidence type="ECO:0000256" key="2">
    <source>
        <dbReference type="ARBA" id="ARBA00022679"/>
    </source>
</evidence>
<evidence type="ECO:0000256" key="4">
    <source>
        <dbReference type="ARBA" id="ARBA00022705"/>
    </source>
</evidence>
<comment type="catalytic activity">
    <reaction evidence="7">
        <text>DNA(n) + a 2'-deoxyribonucleoside 5'-triphosphate = DNA(n+1) + diphosphate</text>
        <dbReference type="Rhea" id="RHEA:22508"/>
        <dbReference type="Rhea" id="RHEA-COMP:17339"/>
        <dbReference type="Rhea" id="RHEA-COMP:17340"/>
        <dbReference type="ChEBI" id="CHEBI:33019"/>
        <dbReference type="ChEBI" id="CHEBI:61560"/>
        <dbReference type="ChEBI" id="CHEBI:173112"/>
        <dbReference type="EC" id="2.7.7.7"/>
    </reaction>
</comment>
<comment type="similarity">
    <text evidence="6">Belongs to the DNA polymerase HolA subunit family.</text>
</comment>
<dbReference type="SUPFAM" id="SSF48019">
    <property type="entry name" value="post-AAA+ oligomerization domain-like"/>
    <property type="match status" value="1"/>
</dbReference>